<comment type="subcellular location">
    <subcellularLocation>
        <location evidence="1">Spore core</location>
    </subcellularLocation>
</comment>
<evidence type="ECO:0000256" key="2">
    <source>
        <dbReference type="ARBA" id="ARBA00006573"/>
    </source>
</evidence>
<dbReference type="RefSeq" id="WP_230498363.1">
    <property type="nucleotide sequence ID" value="NZ_CAKJTG010000029.1"/>
</dbReference>
<gene>
    <name evidence="4" type="primary">sspH_3</name>
    <name evidence="4" type="ORF">NEOCIP111885_03882</name>
</gene>
<comment type="similarity">
    <text evidence="2">Belongs to the SspH family.</text>
</comment>
<dbReference type="InterPro" id="IPR012610">
    <property type="entry name" value="SASP_SspH"/>
</dbReference>
<evidence type="ECO:0000313" key="4">
    <source>
        <dbReference type="EMBL" id="CAG9610136.1"/>
    </source>
</evidence>
<name>A0A9C7GD02_9BACI</name>
<comment type="caution">
    <text evidence="4">The sequence shown here is derived from an EMBL/GenBank/DDBJ whole genome shotgun (WGS) entry which is preliminary data.</text>
</comment>
<dbReference type="GO" id="GO:0042601">
    <property type="term" value="C:endospore-forming forespore"/>
    <property type="evidence" value="ECO:0007669"/>
    <property type="project" value="InterPro"/>
</dbReference>
<dbReference type="GO" id="GO:0030435">
    <property type="term" value="P:sporulation resulting in formation of a cellular spore"/>
    <property type="evidence" value="ECO:0007669"/>
    <property type="project" value="UniProtKB-KW"/>
</dbReference>
<organism evidence="4 5">
    <name type="scientific">Pseudoneobacillus rhizosphaerae</name>
    <dbReference type="NCBI Taxonomy" id="2880968"/>
    <lineage>
        <taxon>Bacteria</taxon>
        <taxon>Bacillati</taxon>
        <taxon>Bacillota</taxon>
        <taxon>Bacilli</taxon>
        <taxon>Bacillales</taxon>
        <taxon>Bacillaceae</taxon>
        <taxon>Pseudoneobacillus</taxon>
    </lineage>
</organism>
<dbReference type="AlphaFoldDB" id="A0A9C7GD02"/>
<dbReference type="EMBL" id="CAKJTG010000029">
    <property type="protein sequence ID" value="CAG9610136.1"/>
    <property type="molecule type" value="Genomic_DNA"/>
</dbReference>
<evidence type="ECO:0000313" key="5">
    <source>
        <dbReference type="Proteomes" id="UP000789845"/>
    </source>
</evidence>
<reference evidence="4" key="1">
    <citation type="submission" date="2021-10" db="EMBL/GenBank/DDBJ databases">
        <authorList>
            <person name="Criscuolo A."/>
        </authorList>
    </citation>
    <scope>NUCLEOTIDE SEQUENCE</scope>
    <source>
        <strain evidence="4">CIP111885</strain>
    </source>
</reference>
<dbReference type="Pfam" id="PF08141">
    <property type="entry name" value="SspH"/>
    <property type="match status" value="1"/>
</dbReference>
<evidence type="ECO:0000256" key="1">
    <source>
        <dbReference type="ARBA" id="ARBA00004288"/>
    </source>
</evidence>
<proteinExistence type="inferred from homology"/>
<keyword evidence="5" id="KW-1185">Reference proteome</keyword>
<dbReference type="Proteomes" id="UP000789845">
    <property type="component" value="Unassembled WGS sequence"/>
</dbReference>
<evidence type="ECO:0000256" key="3">
    <source>
        <dbReference type="ARBA" id="ARBA00022969"/>
    </source>
</evidence>
<accession>A0A9C7GD02</accession>
<protein>
    <submittedName>
        <fullName evidence="4">Small, acid-soluble spore protein H</fullName>
    </submittedName>
</protein>
<dbReference type="GO" id="GO:0030436">
    <property type="term" value="P:asexual sporulation"/>
    <property type="evidence" value="ECO:0007669"/>
    <property type="project" value="InterPro"/>
</dbReference>
<keyword evidence="3" id="KW-0749">Sporulation</keyword>
<sequence>MDLMRVKEILSTEEEIAVHYHGVPVWIESIDNTSSMAMVSARGVHDYSRLVSIDALDEAPNSHP</sequence>